<comment type="caution">
    <text evidence="2">The sequence shown here is derived from an EMBL/GenBank/DDBJ whole genome shotgun (WGS) entry which is preliminary data.</text>
</comment>
<dbReference type="Proteomes" id="UP000653454">
    <property type="component" value="Unassembled WGS sequence"/>
</dbReference>
<gene>
    <name evidence="2" type="ORF">PLXY2_LOCUS12541</name>
</gene>
<evidence type="ECO:0000313" key="2">
    <source>
        <dbReference type="EMBL" id="CAG9134223.1"/>
    </source>
</evidence>
<proteinExistence type="predicted"/>
<dbReference type="AlphaFoldDB" id="A0A8S4FZD2"/>
<reference evidence="2" key="1">
    <citation type="submission" date="2020-11" db="EMBL/GenBank/DDBJ databases">
        <authorList>
            <person name="Whiteford S."/>
        </authorList>
    </citation>
    <scope>NUCLEOTIDE SEQUENCE</scope>
</reference>
<dbReference type="EMBL" id="CAJHNJ030000075">
    <property type="protein sequence ID" value="CAG9134223.1"/>
    <property type="molecule type" value="Genomic_DNA"/>
</dbReference>
<evidence type="ECO:0000313" key="3">
    <source>
        <dbReference type="Proteomes" id="UP000653454"/>
    </source>
</evidence>
<sequence>MAVKAKEKETASNFTIFASRILASNKSWLNKNHFPCIKKKVGAFSAKQNGGGLLECCYEQCFRRVLIEERREESPCSPAVGVVGAESGVQAGGPSWGSRNPDGPTGRIPGLRSHSGIGWPPGVNRARVSTSQ</sequence>
<organism evidence="2 3">
    <name type="scientific">Plutella xylostella</name>
    <name type="common">Diamondback moth</name>
    <name type="synonym">Plutella maculipennis</name>
    <dbReference type="NCBI Taxonomy" id="51655"/>
    <lineage>
        <taxon>Eukaryota</taxon>
        <taxon>Metazoa</taxon>
        <taxon>Ecdysozoa</taxon>
        <taxon>Arthropoda</taxon>
        <taxon>Hexapoda</taxon>
        <taxon>Insecta</taxon>
        <taxon>Pterygota</taxon>
        <taxon>Neoptera</taxon>
        <taxon>Endopterygota</taxon>
        <taxon>Lepidoptera</taxon>
        <taxon>Glossata</taxon>
        <taxon>Ditrysia</taxon>
        <taxon>Yponomeutoidea</taxon>
        <taxon>Plutellidae</taxon>
        <taxon>Plutella</taxon>
    </lineage>
</organism>
<keyword evidence="3" id="KW-1185">Reference proteome</keyword>
<protein>
    <submittedName>
        <fullName evidence="2">(diamondback moth) hypothetical protein</fullName>
    </submittedName>
</protein>
<evidence type="ECO:0000256" key="1">
    <source>
        <dbReference type="SAM" id="MobiDB-lite"/>
    </source>
</evidence>
<name>A0A8S4FZD2_PLUXY</name>
<accession>A0A8S4FZD2</accession>
<feature type="region of interest" description="Disordered" evidence="1">
    <location>
        <begin position="87"/>
        <end position="132"/>
    </location>
</feature>